<comment type="caution">
    <text evidence="3">The sequence shown here is derived from an EMBL/GenBank/DDBJ whole genome shotgun (WGS) entry which is preliminary data.</text>
</comment>
<dbReference type="Proteomes" id="UP000274843">
    <property type="component" value="Unassembled WGS sequence"/>
</dbReference>
<proteinExistence type="inferred from homology"/>
<dbReference type="AlphaFoldDB" id="A0A3N2GPD8"/>
<dbReference type="InterPro" id="IPR013430">
    <property type="entry name" value="Toxin_antidote_HigA"/>
</dbReference>
<dbReference type="RefSeq" id="WP_123682866.1">
    <property type="nucleotide sequence ID" value="NZ_RKHY01000001.1"/>
</dbReference>
<evidence type="ECO:0000256" key="1">
    <source>
        <dbReference type="ARBA" id="ARBA00007227"/>
    </source>
</evidence>
<keyword evidence="4" id="KW-1185">Reference proteome</keyword>
<accession>A0A3N2GPD8</accession>
<reference evidence="3 4" key="1">
    <citation type="submission" date="2018-11" db="EMBL/GenBank/DDBJ databases">
        <title>Sequencing the genomes of 1000 actinobacteria strains.</title>
        <authorList>
            <person name="Klenk H.-P."/>
        </authorList>
    </citation>
    <scope>NUCLEOTIDE SEQUENCE [LARGE SCALE GENOMIC DNA]</scope>
    <source>
        <strain evidence="3 4">DSM 44348</strain>
    </source>
</reference>
<dbReference type="PROSITE" id="PS50943">
    <property type="entry name" value="HTH_CROC1"/>
    <property type="match status" value="1"/>
</dbReference>
<dbReference type="EMBL" id="RKHY01000001">
    <property type="protein sequence ID" value="ROS38496.1"/>
    <property type="molecule type" value="Genomic_DNA"/>
</dbReference>
<evidence type="ECO:0000313" key="3">
    <source>
        <dbReference type="EMBL" id="ROS38496.1"/>
    </source>
</evidence>
<comment type="similarity">
    <text evidence="1">Belongs to the short-chain fatty acyl-CoA assimilation regulator (ScfR) family.</text>
</comment>
<protein>
    <submittedName>
        <fullName evidence="3">HTH-type transcriptional regulator/antitoxin HigA</fullName>
    </submittedName>
</protein>
<gene>
    <name evidence="3" type="ORF">EDD35_0778</name>
</gene>
<sequence>MNAGPAEAFPVGEHLMEELDARGWTQAEFAEILGRPPQAISEIVSGRKEITRDSAAQIAAALGTSPQYWLNLQDQFHLWKQTQDAGIRKQLNDVRLRARLNELAPLAVLRKRGVITATTPQEQAEQLCQLLEIESIDQEPRLPMAARRSNVAERVSAVQVAWLACVRRQAEQRPVSAYSADALRALAERLSNLVRDPAAFARFPALFADAGVRLVHVEAFPSSKIDGASFDMDGTPVIGLSGRGQRLDKVLFTLLHEVAHVVLNHIADGLILDEGEEDGQDREQEADCLARDWALPGRLPAVPDRISQGWLTRVATSLGVHPIVVVGRLQNDGVLNWRTLLAKNAPTVTAFLRTW</sequence>
<dbReference type="InterPro" id="IPR010982">
    <property type="entry name" value="Lambda_DNA-bd_dom_sf"/>
</dbReference>
<dbReference type="NCBIfam" id="TIGR02607">
    <property type="entry name" value="antidote_HigA"/>
    <property type="match status" value="1"/>
</dbReference>
<feature type="domain" description="HTH cro/C1-type" evidence="2">
    <location>
        <begin position="21"/>
        <end position="69"/>
    </location>
</feature>
<evidence type="ECO:0000259" key="2">
    <source>
        <dbReference type="PROSITE" id="PS50943"/>
    </source>
</evidence>
<dbReference type="InterPro" id="IPR010359">
    <property type="entry name" value="IrrE_HExxH"/>
</dbReference>
<dbReference type="SMART" id="SM00530">
    <property type="entry name" value="HTH_XRE"/>
    <property type="match status" value="1"/>
</dbReference>
<dbReference type="Pfam" id="PF01381">
    <property type="entry name" value="HTH_3"/>
    <property type="match status" value="1"/>
</dbReference>
<organism evidence="3 4">
    <name type="scientific">Amycolatopsis thermoflava</name>
    <dbReference type="NCBI Taxonomy" id="84480"/>
    <lineage>
        <taxon>Bacteria</taxon>
        <taxon>Bacillati</taxon>
        <taxon>Actinomycetota</taxon>
        <taxon>Actinomycetes</taxon>
        <taxon>Pseudonocardiales</taxon>
        <taxon>Pseudonocardiaceae</taxon>
        <taxon>Amycolatopsis</taxon>
        <taxon>Amycolatopsis methanolica group</taxon>
    </lineage>
</organism>
<dbReference type="PANTHER" id="PTHR43236">
    <property type="entry name" value="ANTITOXIN HIGA1"/>
    <property type="match status" value="1"/>
</dbReference>
<evidence type="ECO:0000313" key="4">
    <source>
        <dbReference type="Proteomes" id="UP000274843"/>
    </source>
</evidence>
<dbReference type="PANTHER" id="PTHR43236:SF1">
    <property type="entry name" value="BLL7220 PROTEIN"/>
    <property type="match status" value="1"/>
</dbReference>
<dbReference type="InterPro" id="IPR001387">
    <property type="entry name" value="Cro/C1-type_HTH"/>
</dbReference>
<dbReference type="Gene3D" id="1.10.260.40">
    <property type="entry name" value="lambda repressor-like DNA-binding domains"/>
    <property type="match status" value="1"/>
</dbReference>
<dbReference type="GO" id="GO:0003677">
    <property type="term" value="F:DNA binding"/>
    <property type="evidence" value="ECO:0007669"/>
    <property type="project" value="InterPro"/>
</dbReference>
<dbReference type="Pfam" id="PF06114">
    <property type="entry name" value="Peptidase_M78"/>
    <property type="match status" value="1"/>
</dbReference>
<dbReference type="SUPFAM" id="SSF47413">
    <property type="entry name" value="lambda repressor-like DNA-binding domains"/>
    <property type="match status" value="1"/>
</dbReference>
<dbReference type="CDD" id="cd00093">
    <property type="entry name" value="HTH_XRE"/>
    <property type="match status" value="1"/>
</dbReference>
<dbReference type="InterPro" id="IPR052345">
    <property type="entry name" value="Rad_response_metalloprotease"/>
</dbReference>
<dbReference type="GeneID" id="301842248"/>
<name>A0A3N2GPD8_9PSEU</name>